<comment type="caution">
    <text evidence="1">The sequence shown here is derived from an EMBL/GenBank/DDBJ whole genome shotgun (WGS) entry which is preliminary data.</text>
</comment>
<proteinExistence type="predicted"/>
<accession>A0ABQ9DH59</accession>
<organism evidence="1 2">
    <name type="scientific">Willisornis vidua</name>
    <name type="common">Xingu scale-backed antbird</name>
    <dbReference type="NCBI Taxonomy" id="1566151"/>
    <lineage>
        <taxon>Eukaryota</taxon>
        <taxon>Metazoa</taxon>
        <taxon>Chordata</taxon>
        <taxon>Craniata</taxon>
        <taxon>Vertebrata</taxon>
        <taxon>Euteleostomi</taxon>
        <taxon>Archelosauria</taxon>
        <taxon>Archosauria</taxon>
        <taxon>Dinosauria</taxon>
        <taxon>Saurischia</taxon>
        <taxon>Theropoda</taxon>
        <taxon>Coelurosauria</taxon>
        <taxon>Aves</taxon>
        <taxon>Neognathae</taxon>
        <taxon>Neoaves</taxon>
        <taxon>Telluraves</taxon>
        <taxon>Australaves</taxon>
        <taxon>Passeriformes</taxon>
        <taxon>Thamnophilidae</taxon>
        <taxon>Willisornis</taxon>
    </lineage>
</organism>
<gene>
    <name evidence="1" type="ORF">WISP_58350</name>
</gene>
<evidence type="ECO:0000313" key="2">
    <source>
        <dbReference type="Proteomes" id="UP001145742"/>
    </source>
</evidence>
<evidence type="ECO:0000313" key="1">
    <source>
        <dbReference type="EMBL" id="KAJ7418568.1"/>
    </source>
</evidence>
<protein>
    <submittedName>
        <fullName evidence="1">Uncharacterized protein</fullName>
    </submittedName>
</protein>
<reference evidence="1" key="1">
    <citation type="submission" date="2019-10" db="EMBL/GenBank/DDBJ databases">
        <authorList>
            <person name="Soares A.E.R."/>
            <person name="Aleixo A."/>
            <person name="Schneider P."/>
            <person name="Miyaki C.Y."/>
            <person name="Schneider M.P."/>
            <person name="Mello C."/>
            <person name="Vasconcelos A.T.R."/>
        </authorList>
    </citation>
    <scope>NUCLEOTIDE SEQUENCE</scope>
    <source>
        <tissue evidence="1">Muscle</tissue>
    </source>
</reference>
<name>A0ABQ9DH59_9PASS</name>
<keyword evidence="2" id="KW-1185">Reference proteome</keyword>
<sequence>MYSGCPGPSVACCVTHKMKEFIFTALGMWFYLSVESIPEEAETSELWVKVWESLLDAPEVARCQRFAKCCGVTMTSIFRGNFASGKHPVDDAKLFWVMTETPDVTSHADVLPNHVPWVVMVDIT</sequence>
<dbReference type="EMBL" id="WHWB01033622">
    <property type="protein sequence ID" value="KAJ7418568.1"/>
    <property type="molecule type" value="Genomic_DNA"/>
</dbReference>
<dbReference type="Proteomes" id="UP001145742">
    <property type="component" value="Unassembled WGS sequence"/>
</dbReference>